<dbReference type="InterPro" id="IPR013783">
    <property type="entry name" value="Ig-like_fold"/>
</dbReference>
<organism evidence="3 4">
    <name type="scientific">Natronospira elongata</name>
    <dbReference type="NCBI Taxonomy" id="3110268"/>
    <lineage>
        <taxon>Bacteria</taxon>
        <taxon>Pseudomonadati</taxon>
        <taxon>Pseudomonadota</taxon>
        <taxon>Gammaproteobacteria</taxon>
        <taxon>Natronospirales</taxon>
        <taxon>Natronospiraceae</taxon>
        <taxon>Natronospira</taxon>
    </lineage>
</organism>
<dbReference type="PANTHER" id="PTHR24273:SF32">
    <property type="entry name" value="HYALIN"/>
    <property type="match status" value="1"/>
</dbReference>
<dbReference type="Gene3D" id="2.60.40.10">
    <property type="entry name" value="Immunoglobulins"/>
    <property type="match status" value="6"/>
</dbReference>
<dbReference type="GO" id="GO:0016020">
    <property type="term" value="C:membrane"/>
    <property type="evidence" value="ECO:0007669"/>
    <property type="project" value="InterPro"/>
</dbReference>
<dbReference type="SMART" id="SM00736">
    <property type="entry name" value="CADG"/>
    <property type="match status" value="5"/>
</dbReference>
<accession>A0AAP6JFE9</accession>
<comment type="caution">
    <text evidence="3">The sequence shown here is derived from an EMBL/GenBank/DDBJ whole genome shotgun (WGS) entry which is preliminary data.</text>
</comment>
<dbReference type="InterPro" id="IPR015919">
    <property type="entry name" value="Cadherin-like_sf"/>
</dbReference>
<gene>
    <name evidence="3" type="ORF">VCB98_09300</name>
</gene>
<feature type="domain" description="Dystroglycan-type cadherin-like" evidence="2">
    <location>
        <begin position="163"/>
        <end position="262"/>
    </location>
</feature>
<dbReference type="InterPro" id="IPR006644">
    <property type="entry name" value="Cadg"/>
</dbReference>
<dbReference type="Proteomes" id="UP001302316">
    <property type="component" value="Unassembled WGS sequence"/>
</dbReference>
<protein>
    <submittedName>
        <fullName evidence="3">Ig domain-containing protein</fullName>
    </submittedName>
</protein>
<feature type="region of interest" description="Disordered" evidence="1">
    <location>
        <begin position="399"/>
        <end position="421"/>
    </location>
</feature>
<dbReference type="GO" id="GO:0005509">
    <property type="term" value="F:calcium ion binding"/>
    <property type="evidence" value="ECO:0007669"/>
    <property type="project" value="InterPro"/>
</dbReference>
<evidence type="ECO:0000313" key="4">
    <source>
        <dbReference type="Proteomes" id="UP001302316"/>
    </source>
</evidence>
<dbReference type="Pfam" id="PF05345">
    <property type="entry name" value="He_PIG"/>
    <property type="match status" value="4"/>
</dbReference>
<dbReference type="AlphaFoldDB" id="A0AAP6JFE9"/>
<sequence length="680" mass="70645">MADSETVQVEVGELEAGKNVTVRFRAQVAADFPSGEDDVDSVTTVSGSGFADVISSTQVPVASVLTQTSIEGFEQDGGSVSHIQFGESVDVRVSVDSDPEGGPVPTGESVTVGGGGDGCDAVLDDDGEGGCTLHPTEGGSQAFEANFSGSDDFDGSQSGSTALLINRSPSFDTSPVTDAGEAVLYEYILSVSDPDGDPISLSATSLPAWLNFDDNGDGSGELWGTPSDADVGDHGVQILAEDGVGGEAVQSFTVSVEANLPPEITSHAVTEADESLLYEYEVAATDPDGDPISLSAPVMPAWLSFSDNGDGTGLLYGTPGGAHVGVHDVQIEAADGRGGEDVQAFSVTVRENQSPEFTSMPVKEGDEQRIYNYTVSATDEDGDTVALSLEAGPAWMSFSQDVDEPGSAEGTLSGTPPEPGDWSVELRADDGRGGQDDQIFIVTINENNSPEFQSSPVEEGGEGLSYEYEIVVTDPDDDRISLSLTSASHSWLALTQTMDEPGEARGLLSGSPEMGDAGDYSIVIQAEDERGATRDQGFTLVIAQNDPPVFTSSPLTEAFEGVEYSYLVTAEDGNDDPLSISAADLPDWLTLSDQGDGTALLEGLPGDDAVGTHSVSLSVEDGRGGEDLQSFGIEVEANNPPEFTSSPVTEIREGGEYLYPVTVTDMDGDPVSLSAPTLPD</sequence>
<evidence type="ECO:0000259" key="2">
    <source>
        <dbReference type="SMART" id="SM00736"/>
    </source>
</evidence>
<dbReference type="PANTHER" id="PTHR24273">
    <property type="entry name" value="FI04643P-RELATED"/>
    <property type="match status" value="1"/>
</dbReference>
<evidence type="ECO:0000256" key="1">
    <source>
        <dbReference type="SAM" id="MobiDB-lite"/>
    </source>
</evidence>
<feature type="domain" description="Dystroglycan-type cadherin-like" evidence="2">
    <location>
        <begin position="263"/>
        <end position="355"/>
    </location>
</feature>
<dbReference type="SUPFAM" id="SSF49313">
    <property type="entry name" value="Cadherin-like"/>
    <property type="match status" value="5"/>
</dbReference>
<feature type="domain" description="Dystroglycan-type cadherin-like" evidence="2">
    <location>
        <begin position="452"/>
        <end position="548"/>
    </location>
</feature>
<feature type="domain" description="Dystroglycan-type cadherin-like" evidence="2">
    <location>
        <begin position="550"/>
        <end position="642"/>
    </location>
</feature>
<keyword evidence="4" id="KW-1185">Reference proteome</keyword>
<feature type="region of interest" description="Disordered" evidence="1">
    <location>
        <begin position="661"/>
        <end position="680"/>
    </location>
</feature>
<name>A0AAP6JFE9_9GAMM</name>
<feature type="non-terminal residue" evidence="3">
    <location>
        <position position="680"/>
    </location>
</feature>
<feature type="compositionally biased region" description="Low complexity" evidence="1">
    <location>
        <begin position="96"/>
        <end position="111"/>
    </location>
</feature>
<feature type="domain" description="Dystroglycan-type cadherin-like" evidence="2">
    <location>
        <begin position="357"/>
        <end position="451"/>
    </location>
</feature>
<reference evidence="3 4" key="1">
    <citation type="submission" date="2023-12" db="EMBL/GenBank/DDBJ databases">
        <title>Whole-genome sequencing of halo(alkali)philic microorganisms from hypersaline lakes.</title>
        <authorList>
            <person name="Sorokin D.Y."/>
            <person name="Merkel A.Y."/>
            <person name="Messina E."/>
            <person name="Yakimov M."/>
        </authorList>
    </citation>
    <scope>NUCLEOTIDE SEQUENCE [LARGE SCALE GENOMIC DNA]</scope>
    <source>
        <strain evidence="3 4">AB-CW1</strain>
    </source>
</reference>
<proteinExistence type="predicted"/>
<feature type="region of interest" description="Disordered" evidence="1">
    <location>
        <begin position="96"/>
        <end position="154"/>
    </location>
</feature>
<dbReference type="EMBL" id="JAYGII010000019">
    <property type="protein sequence ID" value="MEA5446013.1"/>
    <property type="molecule type" value="Genomic_DNA"/>
</dbReference>
<dbReference type="RefSeq" id="WP_346051975.1">
    <property type="nucleotide sequence ID" value="NZ_JAYGII010000019.1"/>
</dbReference>
<evidence type="ECO:0000313" key="3">
    <source>
        <dbReference type="EMBL" id="MEA5446013.1"/>
    </source>
</evidence>